<feature type="compositionally biased region" description="Gly residues" evidence="3">
    <location>
        <begin position="1"/>
        <end position="12"/>
    </location>
</feature>
<dbReference type="InterPro" id="IPR037143">
    <property type="entry name" value="4-PPantetheinyl_Trfase_dom_sf"/>
</dbReference>
<keyword evidence="2 5" id="KW-0808">Transferase</keyword>
<dbReference type="InterPro" id="IPR050559">
    <property type="entry name" value="P-Pant_transferase_sf"/>
</dbReference>
<organism evidence="5 6">
    <name type="scientific">Streptomyces albireticuli</name>
    <dbReference type="NCBI Taxonomy" id="1940"/>
    <lineage>
        <taxon>Bacteria</taxon>
        <taxon>Bacillati</taxon>
        <taxon>Actinomycetota</taxon>
        <taxon>Actinomycetes</taxon>
        <taxon>Kitasatosporales</taxon>
        <taxon>Streptomycetaceae</taxon>
        <taxon>Streptomyces</taxon>
    </lineage>
</organism>
<evidence type="ECO:0000259" key="4">
    <source>
        <dbReference type="Pfam" id="PF01648"/>
    </source>
</evidence>
<dbReference type="OrthoDB" id="190168at2"/>
<dbReference type="EMBL" id="CP021744">
    <property type="protein sequence ID" value="ARZ66971.1"/>
    <property type="molecule type" value="Genomic_DNA"/>
</dbReference>
<dbReference type="GO" id="GO:0008897">
    <property type="term" value="F:holo-[acyl-carrier-protein] synthase activity"/>
    <property type="evidence" value="ECO:0007669"/>
    <property type="project" value="InterPro"/>
</dbReference>
<accession>A0A1Z2KYE9</accession>
<feature type="domain" description="4'-phosphopantetheinyl transferase" evidence="4">
    <location>
        <begin position="141"/>
        <end position="202"/>
    </location>
</feature>
<evidence type="ECO:0000313" key="6">
    <source>
        <dbReference type="Proteomes" id="UP000195755"/>
    </source>
</evidence>
<proteinExistence type="inferred from homology"/>
<dbReference type="GO" id="GO:0000287">
    <property type="term" value="F:magnesium ion binding"/>
    <property type="evidence" value="ECO:0007669"/>
    <property type="project" value="InterPro"/>
</dbReference>
<feature type="region of interest" description="Disordered" evidence="3">
    <location>
        <begin position="1"/>
        <end position="26"/>
    </location>
</feature>
<dbReference type="PANTHER" id="PTHR12215:SF10">
    <property type="entry name" value="L-AMINOADIPATE-SEMIALDEHYDE DEHYDROGENASE-PHOSPHOPANTETHEINYL TRANSFERASE"/>
    <property type="match status" value="1"/>
</dbReference>
<dbReference type="GO" id="GO:0005829">
    <property type="term" value="C:cytosol"/>
    <property type="evidence" value="ECO:0007669"/>
    <property type="project" value="TreeGrafter"/>
</dbReference>
<dbReference type="InterPro" id="IPR008278">
    <property type="entry name" value="4-PPantetheinyl_Trfase_dom"/>
</dbReference>
<name>A0A1Z2KYE9_9ACTN</name>
<reference evidence="5 6" key="1">
    <citation type="submission" date="2017-06" db="EMBL/GenBank/DDBJ databases">
        <title>Streptomyces albireticuli Genome sequencing and assembly.</title>
        <authorList>
            <person name="Wang Y."/>
            <person name="Du B."/>
            <person name="Ding Y."/>
            <person name="Liu H."/>
            <person name="Hou Q."/>
            <person name="Liu K."/>
            <person name="Yao L."/>
            <person name="Wang C."/>
        </authorList>
    </citation>
    <scope>NUCLEOTIDE SEQUENCE [LARGE SCALE GENOMIC DNA]</scope>
    <source>
        <strain evidence="5 6">MDJK11</strain>
    </source>
</reference>
<dbReference type="SUPFAM" id="SSF56214">
    <property type="entry name" value="4'-phosphopantetheinyl transferase"/>
    <property type="match status" value="2"/>
</dbReference>
<evidence type="ECO:0000256" key="2">
    <source>
        <dbReference type="ARBA" id="ARBA00022679"/>
    </source>
</evidence>
<protein>
    <submittedName>
        <fullName evidence="5">4-phosphopantetheinyl transferase</fullName>
    </submittedName>
</protein>
<sequence length="241" mass="24932">MSEGGGVPGRAGGQVPRILGRDPLPGGWVRGGPPQVWLLRIADHAPEPPEVYERILDAGERARVTAFFRDLHRERYAAAHLGLRRLLGAYLGTGPADVTLTREPCPGCGKPHGRPAVAGAPLHFNLSHAGDLALFAFADTPVGADVEEEQPADVVDGVARMLHPDETAEIGALPGPDRAAAFARCWTRKEAYLKGTGTGLSENPAVTYVGSGAAPVSPVGWALTDVAVGAGHAAAIAVATA</sequence>
<dbReference type="GO" id="GO:0019878">
    <property type="term" value="P:lysine biosynthetic process via aminoadipic acid"/>
    <property type="evidence" value="ECO:0007669"/>
    <property type="project" value="TreeGrafter"/>
</dbReference>
<evidence type="ECO:0000313" key="5">
    <source>
        <dbReference type="EMBL" id="ARZ66971.1"/>
    </source>
</evidence>
<dbReference type="AlphaFoldDB" id="A0A1Z2KYE9"/>
<evidence type="ECO:0000256" key="1">
    <source>
        <dbReference type="ARBA" id="ARBA00010990"/>
    </source>
</evidence>
<gene>
    <name evidence="5" type="ORF">SMD11_1310</name>
</gene>
<dbReference type="Pfam" id="PF01648">
    <property type="entry name" value="ACPS"/>
    <property type="match status" value="1"/>
</dbReference>
<dbReference type="RefSeq" id="WP_087925499.1">
    <property type="nucleotide sequence ID" value="NZ_CP021744.1"/>
</dbReference>
<comment type="similarity">
    <text evidence="1">Belongs to the P-Pant transferase superfamily. Gsp/Sfp/HetI/AcpT family.</text>
</comment>
<dbReference type="KEGG" id="salj:SMD11_1310"/>
<evidence type="ECO:0000256" key="3">
    <source>
        <dbReference type="SAM" id="MobiDB-lite"/>
    </source>
</evidence>
<dbReference type="PANTHER" id="PTHR12215">
    <property type="entry name" value="PHOSPHOPANTETHEINE TRANSFERASE"/>
    <property type="match status" value="1"/>
</dbReference>
<dbReference type="Proteomes" id="UP000195755">
    <property type="component" value="Chromosome"/>
</dbReference>
<dbReference type="Gene3D" id="3.90.470.20">
    <property type="entry name" value="4'-phosphopantetheinyl transferase domain"/>
    <property type="match status" value="1"/>
</dbReference>